<comment type="caution">
    <text evidence="1">The sequence shown here is derived from an EMBL/GenBank/DDBJ whole genome shotgun (WGS) entry which is preliminary data.</text>
</comment>
<dbReference type="RefSeq" id="WP_405344069.1">
    <property type="nucleotide sequence ID" value="NZ_JAZGZP010000006.1"/>
</dbReference>
<dbReference type="InterPro" id="IPR029063">
    <property type="entry name" value="SAM-dependent_MTases_sf"/>
</dbReference>
<sequence length="188" mass="22291">MSLNCPLCNHSSPLFTNYKSRLYYQCSHCKGIFLDPSQYMSYENEEKHYQFHNNDVEDPGYLNFVSPITSSILNDFSKEELGLDFGAGTNSAVSKVLKDNQYQILQYDPYFHPSPQILEKKYHYIASCEVIEHFHHPKKEFQLLKELLVPKGKLYCMTHLYDSSIHFEKWYYKNDTTHVFIYQKETIE</sequence>
<dbReference type="Gene3D" id="3.40.50.150">
    <property type="entry name" value="Vaccinia Virus protein VP39"/>
    <property type="match status" value="1"/>
</dbReference>
<dbReference type="SUPFAM" id="SSF53335">
    <property type="entry name" value="S-adenosyl-L-methionine-dependent methyltransferases"/>
    <property type="match status" value="1"/>
</dbReference>
<keyword evidence="1" id="KW-0489">Methyltransferase</keyword>
<reference evidence="1 2" key="1">
    <citation type="submission" date="2024-02" db="EMBL/GenBank/DDBJ databases">
        <title>Comparative Genomic Analysis of Flavobacterium Species Causing Columnaris Disease of Freshwater Fish in Thailand: Insights into Virulence and Resistance Mechanisms.</title>
        <authorList>
            <person name="Nguyen D."/>
            <person name="Chokmangmeepisarn P."/>
            <person name="Khianchaikhan K."/>
            <person name="Morishita M."/>
            <person name="Bunnoy A."/>
            <person name="Rodkhum C."/>
        </authorList>
    </citation>
    <scope>NUCLEOTIDE SEQUENCE [LARGE SCALE GENOMIC DNA]</scope>
    <source>
        <strain evidence="1 2">CNRT2201</strain>
    </source>
</reference>
<dbReference type="Pfam" id="PF13489">
    <property type="entry name" value="Methyltransf_23"/>
    <property type="match status" value="1"/>
</dbReference>
<evidence type="ECO:0000313" key="2">
    <source>
        <dbReference type="Proteomes" id="UP001621706"/>
    </source>
</evidence>
<dbReference type="EMBL" id="JAZGZP010000006">
    <property type="protein sequence ID" value="MFK7000273.1"/>
    <property type="molecule type" value="Genomic_DNA"/>
</dbReference>
<evidence type="ECO:0000313" key="1">
    <source>
        <dbReference type="EMBL" id="MFK7000273.1"/>
    </source>
</evidence>
<dbReference type="Proteomes" id="UP001621706">
    <property type="component" value="Unassembled WGS sequence"/>
</dbReference>
<proteinExistence type="predicted"/>
<keyword evidence="2" id="KW-1185">Reference proteome</keyword>
<name>A0ABW8P7A7_9FLAO</name>
<dbReference type="GO" id="GO:0008168">
    <property type="term" value="F:methyltransferase activity"/>
    <property type="evidence" value="ECO:0007669"/>
    <property type="project" value="UniProtKB-KW"/>
</dbReference>
<dbReference type="GO" id="GO:0032259">
    <property type="term" value="P:methylation"/>
    <property type="evidence" value="ECO:0007669"/>
    <property type="project" value="UniProtKB-KW"/>
</dbReference>
<protein>
    <submittedName>
        <fullName evidence="1">Methyltransferase domain-containing protein</fullName>
    </submittedName>
</protein>
<keyword evidence="1" id="KW-0808">Transferase</keyword>
<gene>
    <name evidence="1" type="ORF">V3I07_05115</name>
</gene>
<organism evidence="1 2">
    <name type="scientific">Flavobacterium oreochromis</name>
    <dbReference type="NCBI Taxonomy" id="2906078"/>
    <lineage>
        <taxon>Bacteria</taxon>
        <taxon>Pseudomonadati</taxon>
        <taxon>Bacteroidota</taxon>
        <taxon>Flavobacteriia</taxon>
        <taxon>Flavobacteriales</taxon>
        <taxon>Flavobacteriaceae</taxon>
        <taxon>Flavobacterium</taxon>
    </lineage>
</organism>
<accession>A0ABW8P7A7</accession>